<dbReference type="CDD" id="cd00167">
    <property type="entry name" value="SANT"/>
    <property type="match status" value="1"/>
</dbReference>
<dbReference type="SUPFAM" id="SSF46689">
    <property type="entry name" value="Homeodomain-like"/>
    <property type="match status" value="1"/>
</dbReference>
<keyword evidence="3" id="KW-1185">Reference proteome</keyword>
<dbReference type="PANTHER" id="PTHR15132:SF1">
    <property type="entry name" value="SNRNA-ACTIVATING PROTEIN COMPLEX SUBUNIT 2"/>
    <property type="match status" value="1"/>
</dbReference>
<dbReference type="InterPro" id="IPR001005">
    <property type="entry name" value="SANT/Myb"/>
</dbReference>
<gene>
    <name evidence="4 5" type="primary">LOC101855751</name>
</gene>
<dbReference type="SMART" id="SM00717">
    <property type="entry name" value="SANT"/>
    <property type="match status" value="1"/>
</dbReference>
<feature type="region of interest" description="Disordered" evidence="1">
    <location>
        <begin position="245"/>
        <end position="266"/>
    </location>
</feature>
<dbReference type="PANTHER" id="PTHR15132">
    <property type="entry name" value="SNRNA-ACTIVATING PROTEIN COMPLEX SUBUNIT 2"/>
    <property type="match status" value="1"/>
</dbReference>
<organism evidence="3 5">
    <name type="scientific">Aplysia californica</name>
    <name type="common">California sea hare</name>
    <dbReference type="NCBI Taxonomy" id="6500"/>
    <lineage>
        <taxon>Eukaryota</taxon>
        <taxon>Metazoa</taxon>
        <taxon>Spiralia</taxon>
        <taxon>Lophotrochozoa</taxon>
        <taxon>Mollusca</taxon>
        <taxon>Gastropoda</taxon>
        <taxon>Heterobranchia</taxon>
        <taxon>Euthyneura</taxon>
        <taxon>Tectipleura</taxon>
        <taxon>Aplysiida</taxon>
        <taxon>Aplysioidea</taxon>
        <taxon>Aplysiidae</taxon>
        <taxon>Aplysia</taxon>
    </lineage>
</organism>
<dbReference type="GeneID" id="101855751"/>
<evidence type="ECO:0000313" key="3">
    <source>
        <dbReference type="Proteomes" id="UP000694888"/>
    </source>
</evidence>
<dbReference type="Proteomes" id="UP000694888">
    <property type="component" value="Unplaced"/>
</dbReference>
<evidence type="ECO:0000313" key="5">
    <source>
        <dbReference type="RefSeq" id="XP_012943624.1"/>
    </source>
</evidence>
<sequence length="398" mass="43700">MADQCPQNSSRRSKSKCGTEGSTPSGVVKRSARIQKSVTKFSEVKEWTVVEKTKLLEAVRRFSPDNVEVLSSIVGTKTPEEIADYIKTLSKMKPSSRRTYQKTKDDDKEKSPMELWTELVNELVHYEPTDLGRCVTKVFGLITHNEEFAPSEQPRLSWRRIYQFLSDVLEDKAELQELSDVESHVVLDMMHGVGDTLHSSDTRVHQRLLTTKYKFLNTKLTELSEPARRRRYSLVHRGLHNDFDYLEEPSEVSDPTEPPTSCQENDDVTDVSAAAIGNTECSPAGYVTSTSVSTCASAETSSSSAQQSALTSSSPPAPTPGHSGHREESPPLTAESPSLAPGVATGDCRDASSSSSANHSSCGVSTTTKEFVKSKLFTLNPLCIPTSLLPLKPNIDSV</sequence>
<protein>
    <submittedName>
        <fullName evidence="4 5">Uncharacterized protein LOC101855751</fullName>
    </submittedName>
</protein>
<dbReference type="InterPro" id="IPR009057">
    <property type="entry name" value="Homeodomain-like_sf"/>
</dbReference>
<feature type="region of interest" description="Disordered" evidence="1">
    <location>
        <begin position="1"/>
        <end position="32"/>
    </location>
</feature>
<proteinExistence type="predicted"/>
<evidence type="ECO:0000259" key="2">
    <source>
        <dbReference type="SMART" id="SM00717"/>
    </source>
</evidence>
<dbReference type="RefSeq" id="XP_005108570.2">
    <property type="nucleotide sequence ID" value="XM_005108513.3"/>
</dbReference>
<feature type="compositionally biased region" description="Low complexity" evidence="1">
    <location>
        <begin position="298"/>
        <end position="314"/>
    </location>
</feature>
<evidence type="ECO:0000313" key="4">
    <source>
        <dbReference type="RefSeq" id="XP_005108570.2"/>
    </source>
</evidence>
<feature type="domain" description="Myb-like" evidence="2">
    <location>
        <begin position="43"/>
        <end position="92"/>
    </location>
</feature>
<accession>A0ABM1A9W4</accession>
<dbReference type="Gene3D" id="1.10.10.60">
    <property type="entry name" value="Homeodomain-like"/>
    <property type="match status" value="1"/>
</dbReference>
<dbReference type="InterPro" id="IPR021281">
    <property type="entry name" value="SNAPC2"/>
</dbReference>
<evidence type="ECO:0000256" key="1">
    <source>
        <dbReference type="SAM" id="MobiDB-lite"/>
    </source>
</evidence>
<feature type="region of interest" description="Disordered" evidence="1">
    <location>
        <begin position="298"/>
        <end position="363"/>
    </location>
</feature>
<feature type="compositionally biased region" description="Low complexity" evidence="1">
    <location>
        <begin position="352"/>
        <end position="363"/>
    </location>
</feature>
<dbReference type="RefSeq" id="XP_012943624.1">
    <property type="nucleotide sequence ID" value="XM_013088170.2"/>
</dbReference>
<feature type="compositionally biased region" description="Polar residues" evidence="1">
    <location>
        <begin position="1"/>
        <end position="10"/>
    </location>
</feature>
<name>A0ABM1A9W4_APLCA</name>
<reference evidence="4 5" key="1">
    <citation type="submission" date="2025-05" db="UniProtKB">
        <authorList>
            <consortium name="RefSeq"/>
        </authorList>
    </citation>
    <scope>IDENTIFICATION</scope>
</reference>